<dbReference type="Pfam" id="PF00620">
    <property type="entry name" value="RhoGAP"/>
    <property type="match status" value="1"/>
</dbReference>
<evidence type="ECO:0000256" key="1">
    <source>
        <dbReference type="ARBA" id="ARBA00022468"/>
    </source>
</evidence>
<feature type="region of interest" description="Disordered" evidence="5">
    <location>
        <begin position="677"/>
        <end position="729"/>
    </location>
</feature>
<dbReference type="STRING" id="1230383.A0A1M8A4D7"/>
<dbReference type="CDD" id="cd08368">
    <property type="entry name" value="LIM"/>
    <property type="match status" value="2"/>
</dbReference>
<dbReference type="PROSITE" id="PS50238">
    <property type="entry name" value="RHOGAP"/>
    <property type="match status" value="1"/>
</dbReference>
<dbReference type="EMBL" id="LT671822">
    <property type="protein sequence ID" value="SHO77332.1"/>
    <property type="molecule type" value="Genomic_DNA"/>
</dbReference>
<dbReference type="Gene3D" id="1.10.555.10">
    <property type="entry name" value="Rho GTPase activation protein"/>
    <property type="match status" value="1"/>
</dbReference>
<feature type="region of interest" description="Disordered" evidence="5">
    <location>
        <begin position="137"/>
        <end position="207"/>
    </location>
</feature>
<keyword evidence="4" id="KW-0440">LIM domain</keyword>
<dbReference type="SMART" id="SM00132">
    <property type="entry name" value="LIM"/>
    <property type="match status" value="2"/>
</dbReference>
<feature type="compositionally biased region" description="Polar residues" evidence="5">
    <location>
        <begin position="371"/>
        <end position="383"/>
    </location>
</feature>
<dbReference type="VEuPathDB" id="FungiDB:MSYG_1673"/>
<feature type="region of interest" description="Disordered" evidence="5">
    <location>
        <begin position="599"/>
        <end position="643"/>
    </location>
</feature>
<evidence type="ECO:0000313" key="8">
    <source>
        <dbReference type="EMBL" id="SHO77332.1"/>
    </source>
</evidence>
<feature type="compositionally biased region" description="Low complexity" evidence="5">
    <location>
        <begin position="151"/>
        <end position="162"/>
    </location>
</feature>
<dbReference type="SUPFAM" id="SSF48350">
    <property type="entry name" value="GTPase activation domain, GAP"/>
    <property type="match status" value="1"/>
</dbReference>
<dbReference type="GO" id="GO:0046872">
    <property type="term" value="F:metal ion binding"/>
    <property type="evidence" value="ECO:0007669"/>
    <property type="project" value="UniProtKB-KW"/>
</dbReference>
<dbReference type="AlphaFoldDB" id="A0A1M8A4D7"/>
<evidence type="ECO:0000256" key="2">
    <source>
        <dbReference type="ARBA" id="ARBA00022723"/>
    </source>
</evidence>
<dbReference type="Proteomes" id="UP000186303">
    <property type="component" value="Chromosome 2"/>
</dbReference>
<organism evidence="8 9">
    <name type="scientific">Malassezia sympodialis (strain ATCC 42132)</name>
    <name type="common">Atopic eczema-associated yeast</name>
    <dbReference type="NCBI Taxonomy" id="1230383"/>
    <lineage>
        <taxon>Eukaryota</taxon>
        <taxon>Fungi</taxon>
        <taxon>Dikarya</taxon>
        <taxon>Basidiomycota</taxon>
        <taxon>Ustilaginomycotina</taxon>
        <taxon>Malasseziomycetes</taxon>
        <taxon>Malasseziales</taxon>
        <taxon>Malasseziaceae</taxon>
        <taxon>Malassezia</taxon>
    </lineage>
</organism>
<dbReference type="InterPro" id="IPR008936">
    <property type="entry name" value="Rho_GTPase_activation_prot"/>
</dbReference>
<evidence type="ECO:0000256" key="5">
    <source>
        <dbReference type="SAM" id="MobiDB-lite"/>
    </source>
</evidence>
<evidence type="ECO:0000256" key="3">
    <source>
        <dbReference type="ARBA" id="ARBA00022833"/>
    </source>
</evidence>
<dbReference type="Pfam" id="PF00412">
    <property type="entry name" value="LIM"/>
    <property type="match status" value="1"/>
</dbReference>
<dbReference type="PANTHER" id="PTHR23176:SF129">
    <property type="entry name" value="RHO GTPASE ACTIVATING PROTEIN AT 16F, ISOFORM E-RELATED"/>
    <property type="match status" value="1"/>
</dbReference>
<keyword evidence="3 4" id="KW-0862">Zinc</keyword>
<dbReference type="GO" id="GO:0007165">
    <property type="term" value="P:signal transduction"/>
    <property type="evidence" value="ECO:0007669"/>
    <property type="project" value="InterPro"/>
</dbReference>
<dbReference type="CDD" id="cd00159">
    <property type="entry name" value="RhoGAP"/>
    <property type="match status" value="1"/>
</dbReference>
<proteinExistence type="predicted"/>
<feature type="compositionally biased region" description="Low complexity" evidence="5">
    <location>
        <begin position="395"/>
        <end position="404"/>
    </location>
</feature>
<keyword evidence="2 4" id="KW-0479">Metal-binding</keyword>
<feature type="region of interest" description="Disordered" evidence="5">
    <location>
        <begin position="233"/>
        <end position="276"/>
    </location>
</feature>
<reference evidence="9" key="1">
    <citation type="journal article" date="2017" name="Nucleic Acids Res.">
        <title>Proteogenomics produces comprehensive and highly accurate protein-coding gene annotation in a complete genome assembly of Malassezia sympodialis.</title>
        <authorList>
            <person name="Zhu Y."/>
            <person name="Engstroem P.G."/>
            <person name="Tellgren-Roth C."/>
            <person name="Baudo C.D."/>
            <person name="Kennell J.C."/>
            <person name="Sun S."/>
            <person name="Billmyre R.B."/>
            <person name="Schroeder M.S."/>
            <person name="Andersson A."/>
            <person name="Holm T."/>
            <person name="Sigurgeirsson B."/>
            <person name="Wu G."/>
            <person name="Sankaranarayanan S.R."/>
            <person name="Siddharthan R."/>
            <person name="Sanyal K."/>
            <person name="Lundeberg J."/>
            <person name="Nystedt B."/>
            <person name="Boekhout T."/>
            <person name="Dawson T.L. Jr."/>
            <person name="Heitman J."/>
            <person name="Scheynius A."/>
            <person name="Lehtioe J."/>
        </authorList>
    </citation>
    <scope>NUCLEOTIDE SEQUENCE [LARGE SCALE GENOMIC DNA]</scope>
    <source>
        <strain evidence="9">ATCC 42132</strain>
    </source>
</reference>
<dbReference type="PANTHER" id="PTHR23176">
    <property type="entry name" value="RHO/RAC/CDC GTPASE-ACTIVATING PROTEIN"/>
    <property type="match status" value="1"/>
</dbReference>
<gene>
    <name evidence="8" type="ORF">MSYG_1673</name>
</gene>
<feature type="compositionally biased region" description="Low complexity" evidence="5">
    <location>
        <begin position="539"/>
        <end position="576"/>
    </location>
</feature>
<feature type="compositionally biased region" description="Polar residues" evidence="5">
    <location>
        <begin position="614"/>
        <end position="634"/>
    </location>
</feature>
<accession>A0A1M8A4D7</accession>
<dbReference type="SMART" id="SM00324">
    <property type="entry name" value="RhoGAP"/>
    <property type="match status" value="1"/>
</dbReference>
<dbReference type="OMA" id="RYAKTKR"/>
<name>A0A1M8A4D7_MALS4</name>
<evidence type="ECO:0000259" key="7">
    <source>
        <dbReference type="PROSITE" id="PS50238"/>
    </source>
</evidence>
<feature type="domain" description="LIM zinc-binding" evidence="6">
    <location>
        <begin position="20"/>
        <end position="86"/>
    </location>
</feature>
<dbReference type="InterPro" id="IPR000198">
    <property type="entry name" value="RhoGAP_dom"/>
</dbReference>
<dbReference type="OrthoDB" id="79452at2759"/>
<feature type="compositionally biased region" description="Polar residues" evidence="5">
    <location>
        <begin position="252"/>
        <end position="276"/>
    </location>
</feature>
<feature type="region of interest" description="Disordered" evidence="5">
    <location>
        <begin position="526"/>
        <end position="581"/>
    </location>
</feature>
<protein>
    <submittedName>
        <fullName evidence="8">Similar to S.cerevisiae protein BEM2 (Rho GTPase activating protein (RhoGAP))</fullName>
    </submittedName>
</protein>
<keyword evidence="9" id="KW-1185">Reference proteome</keyword>
<evidence type="ECO:0000259" key="6">
    <source>
        <dbReference type="PROSITE" id="PS50023"/>
    </source>
</evidence>
<evidence type="ECO:0000313" key="9">
    <source>
        <dbReference type="Proteomes" id="UP000186303"/>
    </source>
</evidence>
<sequence>METPIPPEISVEDVGRPNSICCEACDMTISEEEAGQGIVHMADSYWHIQCFTCITCGRPVSYKSENVLLVGSQPMCDACTFQCFACQKPITEEVILCDKDPYHLECFACNLCGMPITSNVFARVDGGAIHCQDCQQPPVDSLSPREPTVRAASAPSSPKQASTETSHRDVGSYDLHNAHSSPLLDSNEPIRTRHKRSHTVSGAVPDTYALEAEEAPLRSLDDVISKAMIESPASPVKPAASLESDADASENDVITSSEPQSLPSAATNGSQDASSDTAFCAETQQRLSDVIHSEILQAYSNNSPGYETPIQRKNRSASSALHDLWNRPGSVSESEILKNLSLYDSEFEALIATPEFTRRHEQSWNFRSSSALSTSLPNHSNEASPLIDGDSTQSGPTTGTWTTGGLEGARQQILDEITQLEIQRHIALAELLGVQSINEHMPAHSSSVHARVDNALESLRAHLDTVKAEYRKELESLAIMQQSLRQELRPLLNVRSTLMNESQLLAQHVDELTVQVAELETRARKASISKQPLADNAQPLASTPPTSSATSLITPGQSLSASSPSPSPGLSLNQGSTSTSEAAVPLNHAVAEPALIQTSVSEPRQAPSKLSHPANVTSTSLPQPSLAPSTSRLEQSLPPLPPPRKFRWIKPKLLTPELAALGETLLLPAHEIGKSRNVPTISPPVPPKDATSMGRASLEGTSPIGSLRRAPAGAAEGQRHRRMPSIPNCVPSPLGTSMIGRSLDEQVHLEGDTLVPRLVDWCIVAVETNGLQDEGLYRKSGSTYAQRKLVQLFDSGKAFDLCDLHEFNDVAVIAGVLKLYLRKLPDPLISYDMYSQFMELGERLAQSPAAVASMQALLEGLSPVRLATLKRVCLHLKVVHQHQLQTRMNARNLGLVFGPTLMRAPEPTLELLETPRYARIVEFLIDHAPVLFVE</sequence>
<dbReference type="PROSITE" id="PS50023">
    <property type="entry name" value="LIM_DOMAIN_2"/>
    <property type="match status" value="1"/>
</dbReference>
<evidence type="ECO:0000256" key="4">
    <source>
        <dbReference type="PROSITE-ProRule" id="PRU00125"/>
    </source>
</evidence>
<dbReference type="GO" id="GO:0005737">
    <property type="term" value="C:cytoplasm"/>
    <property type="evidence" value="ECO:0007669"/>
    <property type="project" value="TreeGrafter"/>
</dbReference>
<dbReference type="PROSITE" id="PS00478">
    <property type="entry name" value="LIM_DOMAIN_1"/>
    <property type="match status" value="2"/>
</dbReference>
<dbReference type="InterPro" id="IPR001781">
    <property type="entry name" value="Znf_LIM"/>
</dbReference>
<dbReference type="Gene3D" id="2.10.110.10">
    <property type="entry name" value="Cysteine Rich Protein"/>
    <property type="match status" value="2"/>
</dbReference>
<dbReference type="GO" id="GO:0005096">
    <property type="term" value="F:GTPase activator activity"/>
    <property type="evidence" value="ECO:0007669"/>
    <property type="project" value="UniProtKB-KW"/>
</dbReference>
<dbReference type="InterPro" id="IPR050729">
    <property type="entry name" value="Rho-GAP"/>
</dbReference>
<feature type="region of interest" description="Disordered" evidence="5">
    <location>
        <begin position="371"/>
        <end position="404"/>
    </location>
</feature>
<feature type="domain" description="Rho-GAP" evidence="7">
    <location>
        <begin position="741"/>
        <end position="932"/>
    </location>
</feature>
<keyword evidence="1" id="KW-0343">GTPase activation</keyword>